<sequence length="67" mass="7223">MDTLPEDAVELSQVSDLNPTDPAADVDLEKVAALRQSIADGSLQVDSQAIYDSLVADFREMLDSEPT</sequence>
<feature type="region of interest" description="Disordered" evidence="1">
    <location>
        <begin position="1"/>
        <end position="22"/>
    </location>
</feature>
<dbReference type="SUPFAM" id="SSF101498">
    <property type="entry name" value="Anti-sigma factor FlgM"/>
    <property type="match status" value="1"/>
</dbReference>
<dbReference type="AlphaFoldDB" id="A0A7Y8CZ59"/>
<dbReference type="InterPro" id="IPR031316">
    <property type="entry name" value="FlgM_C"/>
</dbReference>
<comment type="caution">
    <text evidence="3">The sequence shown here is derived from an EMBL/GenBank/DDBJ whole genome shotgun (WGS) entry which is preliminary data.</text>
</comment>
<dbReference type="Pfam" id="PF04316">
    <property type="entry name" value="FlgM"/>
    <property type="match status" value="1"/>
</dbReference>
<protein>
    <submittedName>
        <fullName evidence="3">Flagellar biosynthesis anti-sigma factor FlgM</fullName>
    </submittedName>
</protein>
<organism evidence="3 4">
    <name type="scientific">Pseudomonas putida</name>
    <name type="common">Arthrobacter siderocapsulatus</name>
    <dbReference type="NCBI Taxonomy" id="303"/>
    <lineage>
        <taxon>Bacteria</taxon>
        <taxon>Pseudomonadati</taxon>
        <taxon>Pseudomonadota</taxon>
        <taxon>Gammaproteobacteria</taxon>
        <taxon>Pseudomonadales</taxon>
        <taxon>Pseudomonadaceae</taxon>
        <taxon>Pseudomonas</taxon>
    </lineage>
</organism>
<evidence type="ECO:0000313" key="4">
    <source>
        <dbReference type="Proteomes" id="UP000542695"/>
    </source>
</evidence>
<keyword evidence="3" id="KW-0969">Cilium</keyword>
<keyword evidence="3" id="KW-0282">Flagellum</keyword>
<evidence type="ECO:0000259" key="2">
    <source>
        <dbReference type="Pfam" id="PF04316"/>
    </source>
</evidence>
<dbReference type="EMBL" id="JACARV010000002">
    <property type="protein sequence ID" value="NWC78725.1"/>
    <property type="molecule type" value="Genomic_DNA"/>
</dbReference>
<gene>
    <name evidence="3" type="ORF">HX798_00320</name>
</gene>
<feature type="domain" description="Anti-sigma-28 factor FlgM C-terminal" evidence="2">
    <location>
        <begin position="7"/>
        <end position="55"/>
    </location>
</feature>
<name>A0A7Y8CZ59_PSEPU</name>
<proteinExistence type="predicted"/>
<accession>A0A7Y8CZ59</accession>
<reference evidence="3 4" key="1">
    <citation type="submission" date="2020-04" db="EMBL/GenBank/DDBJ databases">
        <title>Molecular characterization of pseudomonads from Agaricus bisporus reveal novel blotch 2 pathogens in Western Europe.</title>
        <authorList>
            <person name="Taparia T."/>
            <person name="Krijger M."/>
            <person name="Haynes E."/>
            <person name="Elpinstone J.G."/>
            <person name="Noble R."/>
            <person name="Van Der Wolf J."/>
        </authorList>
    </citation>
    <scope>NUCLEOTIDE SEQUENCE [LARGE SCALE GENOMIC DNA]</scope>
    <source>
        <strain evidence="3 4">P7765</strain>
    </source>
</reference>
<evidence type="ECO:0000256" key="1">
    <source>
        <dbReference type="SAM" id="MobiDB-lite"/>
    </source>
</evidence>
<dbReference type="InterPro" id="IPR035890">
    <property type="entry name" value="Anti-sigma-28_factor_FlgM_sf"/>
</dbReference>
<dbReference type="Proteomes" id="UP000542695">
    <property type="component" value="Unassembled WGS sequence"/>
</dbReference>
<keyword evidence="3" id="KW-0966">Cell projection</keyword>
<evidence type="ECO:0000313" key="3">
    <source>
        <dbReference type="EMBL" id="NWC78725.1"/>
    </source>
</evidence>